<dbReference type="InterPro" id="IPR003020">
    <property type="entry name" value="HCO3_transpt_euk"/>
</dbReference>
<dbReference type="OMA" id="RRAPFYW"/>
<feature type="transmembrane region" description="Helical" evidence="6">
    <location>
        <begin position="96"/>
        <end position="115"/>
    </location>
</feature>
<dbReference type="eggNOG" id="KOG1172">
    <property type="taxonomic scope" value="Eukaryota"/>
</dbReference>
<evidence type="ECO:0000259" key="7">
    <source>
        <dbReference type="Pfam" id="PF00955"/>
    </source>
</evidence>
<keyword evidence="4 6" id="KW-1133">Transmembrane helix</keyword>
<feature type="transmembrane region" description="Helical" evidence="6">
    <location>
        <begin position="157"/>
        <end position="174"/>
    </location>
</feature>
<feature type="domain" description="Bicarbonate transporter-like transmembrane" evidence="7">
    <location>
        <begin position="40"/>
        <end position="209"/>
    </location>
</feature>
<feature type="transmembrane region" description="Helical" evidence="6">
    <location>
        <begin position="257"/>
        <end position="277"/>
    </location>
</feature>
<dbReference type="GeneID" id="9687285"/>
<evidence type="ECO:0000256" key="2">
    <source>
        <dbReference type="ARBA" id="ARBA00006262"/>
    </source>
</evidence>
<dbReference type="Proteomes" id="UP000001876">
    <property type="component" value="Unassembled WGS sequence"/>
</dbReference>
<dbReference type="PANTHER" id="PTHR11453:SF82">
    <property type="entry name" value="BORON TRANSPORTER 1"/>
    <property type="match status" value="1"/>
</dbReference>
<dbReference type="Gene3D" id="1.10.287.570">
    <property type="entry name" value="Helical hairpin bin"/>
    <property type="match status" value="1"/>
</dbReference>
<dbReference type="PANTHER" id="PTHR11453">
    <property type="entry name" value="ANION EXCHANGE PROTEIN"/>
    <property type="match status" value="1"/>
</dbReference>
<comment type="subcellular location">
    <subcellularLocation>
        <location evidence="1">Membrane</location>
        <topology evidence="1">Multi-pass membrane protein</topology>
    </subcellularLocation>
</comment>
<keyword evidence="9" id="KW-1185">Reference proteome</keyword>
<dbReference type="GO" id="GO:0050801">
    <property type="term" value="P:monoatomic ion homeostasis"/>
    <property type="evidence" value="ECO:0007669"/>
    <property type="project" value="TreeGrafter"/>
</dbReference>
<evidence type="ECO:0000256" key="5">
    <source>
        <dbReference type="ARBA" id="ARBA00023136"/>
    </source>
</evidence>
<feature type="transmembrane region" description="Helical" evidence="6">
    <location>
        <begin position="499"/>
        <end position="526"/>
    </location>
</feature>
<feature type="transmembrane region" description="Helical" evidence="6">
    <location>
        <begin position="186"/>
        <end position="205"/>
    </location>
</feature>
<feature type="transmembrane region" description="Helical" evidence="6">
    <location>
        <begin position="317"/>
        <end position="335"/>
    </location>
</feature>
<dbReference type="GO" id="GO:0005452">
    <property type="term" value="F:solute:inorganic anion antiporter activity"/>
    <property type="evidence" value="ECO:0007669"/>
    <property type="project" value="InterPro"/>
</dbReference>
<sequence length="601" mass="65897">MAPKDAAVAVDVSSAATADAAAAAAPASEATIVFGKGWGQGVLKDARNRKPLYVDDWKRGLKFPAIFAPATYIFFASVLPALTFGEQFRDETEELFSIPHILCATAIAGVIQSVFGGQPLLIVGVAEPIVLVYYYMFKYAESTDDLGAEKFRPFCGWVLIFTALMHFVLAFANASEYIHAFTRFSGETFGTLIALLFLQAAVKGLEHEFDYPADAPVAYRTVNGLWSVFLALTLVLLAVWLMTARTWHVGKRWMRELVADYGAAIAVVIITALSYWVTEPDGVSWEIPTRIACKQIYDSDVTGTWSTTSKLGDVPSSQVAVALIPALIITVLFFFDHNVSSQLAQVDDFGLEKPCAYHYDFLLQGLNTLLLGLLGLPPTNGVLPQAPMHTRSLMGVGTNRKREPEKATIVLEQRVSNLIQSLLVGVCMFASPLIKLMPRAVLWGYFIFMAIESFPGNQFIHRLTLVFMDLKSLRKGETLPAYVELVPRSDTMKFTLMQFLALGCVYAVTWAGVYGIAFPILIMALVPLRQYVIPKLFPASSLRYLDTAEDVEEEIEADREDAETTGSPHPEFGAFVQQKHVIPEGGGGGGGGLFGKRNNKA</sequence>
<protein>
    <submittedName>
        <fullName evidence="8">Anion exchanger family</fullName>
    </submittedName>
</protein>
<dbReference type="GO" id="GO:0006820">
    <property type="term" value="P:monoatomic anion transport"/>
    <property type="evidence" value="ECO:0007669"/>
    <property type="project" value="InterPro"/>
</dbReference>
<keyword evidence="5 6" id="KW-0472">Membrane</keyword>
<feature type="domain" description="Bicarbonate transporter-like transmembrane" evidence="7">
    <location>
        <begin position="224"/>
        <end position="548"/>
    </location>
</feature>
<dbReference type="KEGG" id="mpp:MICPUCDRAFT_35444"/>
<evidence type="ECO:0000256" key="3">
    <source>
        <dbReference type="ARBA" id="ARBA00022692"/>
    </source>
</evidence>
<dbReference type="OrthoDB" id="1735926at2759"/>
<evidence type="ECO:0000256" key="6">
    <source>
        <dbReference type="SAM" id="Phobius"/>
    </source>
</evidence>
<evidence type="ECO:0000256" key="4">
    <source>
        <dbReference type="ARBA" id="ARBA00022989"/>
    </source>
</evidence>
<dbReference type="RefSeq" id="XP_003061581.1">
    <property type="nucleotide sequence ID" value="XM_003061535.1"/>
</dbReference>
<organism evidence="9">
    <name type="scientific">Micromonas pusilla (strain CCMP1545)</name>
    <name type="common">Picoplanktonic green alga</name>
    <dbReference type="NCBI Taxonomy" id="564608"/>
    <lineage>
        <taxon>Eukaryota</taxon>
        <taxon>Viridiplantae</taxon>
        <taxon>Chlorophyta</taxon>
        <taxon>Mamiellophyceae</taxon>
        <taxon>Mamiellales</taxon>
        <taxon>Mamiellaceae</taxon>
        <taxon>Micromonas</taxon>
    </lineage>
</organism>
<name>C1N1M0_MICPC</name>
<dbReference type="AlphaFoldDB" id="C1N1M0"/>
<feature type="transmembrane region" description="Helical" evidence="6">
    <location>
        <begin position="120"/>
        <end position="137"/>
    </location>
</feature>
<keyword evidence="3 6" id="KW-0812">Transmembrane</keyword>
<feature type="transmembrane region" description="Helical" evidence="6">
    <location>
        <begin position="225"/>
        <end position="245"/>
    </location>
</feature>
<evidence type="ECO:0000313" key="8">
    <source>
        <dbReference type="EMBL" id="EEH54211.1"/>
    </source>
</evidence>
<dbReference type="Pfam" id="PF00955">
    <property type="entry name" value="HCO3_cotransp"/>
    <property type="match status" value="2"/>
</dbReference>
<comment type="similarity">
    <text evidence="2">Belongs to the anion exchanger (TC 2.A.31.3) family.</text>
</comment>
<accession>C1N1M0</accession>
<reference evidence="8 9" key="1">
    <citation type="journal article" date="2009" name="Science">
        <title>Green evolution and dynamic adaptations revealed by genomes of the marine picoeukaryotes Micromonas.</title>
        <authorList>
            <person name="Worden A.Z."/>
            <person name="Lee J.H."/>
            <person name="Mock T."/>
            <person name="Rouze P."/>
            <person name="Simmons M.P."/>
            <person name="Aerts A.L."/>
            <person name="Allen A.E."/>
            <person name="Cuvelier M.L."/>
            <person name="Derelle E."/>
            <person name="Everett M.V."/>
            <person name="Foulon E."/>
            <person name="Grimwood J."/>
            <person name="Gundlach H."/>
            <person name="Henrissat B."/>
            <person name="Napoli C."/>
            <person name="McDonald S.M."/>
            <person name="Parker M.S."/>
            <person name="Rombauts S."/>
            <person name="Salamov A."/>
            <person name="Von Dassow P."/>
            <person name="Badger J.H."/>
            <person name="Coutinho P.M."/>
            <person name="Demir E."/>
            <person name="Dubchak I."/>
            <person name="Gentemann C."/>
            <person name="Eikrem W."/>
            <person name="Gready J.E."/>
            <person name="John U."/>
            <person name="Lanier W."/>
            <person name="Lindquist E.A."/>
            <person name="Lucas S."/>
            <person name="Mayer K.F."/>
            <person name="Moreau H."/>
            <person name="Not F."/>
            <person name="Otillar R."/>
            <person name="Panaud O."/>
            <person name="Pangilinan J."/>
            <person name="Paulsen I."/>
            <person name="Piegu B."/>
            <person name="Poliakov A."/>
            <person name="Robbens S."/>
            <person name="Schmutz J."/>
            <person name="Toulza E."/>
            <person name="Wyss T."/>
            <person name="Zelensky A."/>
            <person name="Zhou K."/>
            <person name="Armbrust E.V."/>
            <person name="Bhattacharya D."/>
            <person name="Goodenough U.W."/>
            <person name="Van de Peer Y."/>
            <person name="Grigoriev I.V."/>
        </authorList>
    </citation>
    <scope>NUCLEOTIDE SEQUENCE [LARGE SCALE GENOMIC DNA]</scope>
    <source>
        <strain evidence="8 9">CCMP1545</strain>
    </source>
</reference>
<dbReference type="EMBL" id="GG663744">
    <property type="protein sequence ID" value="EEH54211.1"/>
    <property type="molecule type" value="Genomic_DNA"/>
</dbReference>
<feature type="transmembrane region" description="Helical" evidence="6">
    <location>
        <begin position="65"/>
        <end position="84"/>
    </location>
</feature>
<evidence type="ECO:0000313" key="9">
    <source>
        <dbReference type="Proteomes" id="UP000001876"/>
    </source>
</evidence>
<evidence type="ECO:0000256" key="1">
    <source>
        <dbReference type="ARBA" id="ARBA00004141"/>
    </source>
</evidence>
<dbReference type="GO" id="GO:0005886">
    <property type="term" value="C:plasma membrane"/>
    <property type="evidence" value="ECO:0007669"/>
    <property type="project" value="TreeGrafter"/>
</dbReference>
<dbReference type="STRING" id="564608.C1N1M0"/>
<proteinExistence type="inferred from homology"/>
<gene>
    <name evidence="8" type="ORF">MICPUCDRAFT_35444</name>
</gene>
<dbReference type="InterPro" id="IPR011531">
    <property type="entry name" value="HCO3_transpt-like_TM_dom"/>
</dbReference>